<proteinExistence type="predicted"/>
<protein>
    <recommendedName>
        <fullName evidence="2">histidine kinase</fullName>
        <ecNumber evidence="2">2.7.13.3</ecNumber>
    </recommendedName>
</protein>
<keyword evidence="4" id="KW-0418">Kinase</keyword>
<comment type="catalytic activity">
    <reaction evidence="1">
        <text>ATP + protein L-histidine = ADP + protein N-phospho-L-histidine.</text>
        <dbReference type="EC" id="2.7.13.3"/>
    </reaction>
</comment>
<keyword evidence="3" id="KW-0808">Transferase</keyword>
<dbReference type="CDD" id="cd00130">
    <property type="entry name" value="PAS"/>
    <property type="match status" value="1"/>
</dbReference>
<evidence type="ECO:0000313" key="8">
    <source>
        <dbReference type="EMBL" id="BDG61091.1"/>
    </source>
</evidence>
<dbReference type="PROSITE" id="PS50109">
    <property type="entry name" value="HIS_KIN"/>
    <property type="match status" value="1"/>
</dbReference>
<dbReference type="Pfam" id="PF07730">
    <property type="entry name" value="HisKA_3"/>
    <property type="match status" value="1"/>
</dbReference>
<dbReference type="RefSeq" id="WP_264841769.1">
    <property type="nucleotide sequence ID" value="NZ_AP025628.1"/>
</dbReference>
<dbReference type="GO" id="GO:0016020">
    <property type="term" value="C:membrane"/>
    <property type="evidence" value="ECO:0007669"/>
    <property type="project" value="InterPro"/>
</dbReference>
<dbReference type="Pfam" id="PF02518">
    <property type="entry name" value="HATPase_c"/>
    <property type="match status" value="1"/>
</dbReference>
<name>A0AA35CP79_9FIRM</name>
<dbReference type="SMART" id="SM00065">
    <property type="entry name" value="GAF"/>
    <property type="match status" value="1"/>
</dbReference>
<dbReference type="CDD" id="cd16917">
    <property type="entry name" value="HATPase_UhpB-NarQ-NarX-like"/>
    <property type="match status" value="1"/>
</dbReference>
<dbReference type="Gene3D" id="3.30.450.40">
    <property type="match status" value="1"/>
</dbReference>
<dbReference type="Proteomes" id="UP001163687">
    <property type="component" value="Chromosome"/>
</dbReference>
<dbReference type="InterPro" id="IPR003018">
    <property type="entry name" value="GAF"/>
</dbReference>
<dbReference type="SMART" id="SM00091">
    <property type="entry name" value="PAS"/>
    <property type="match status" value="1"/>
</dbReference>
<dbReference type="EC" id="2.7.13.3" evidence="2"/>
<evidence type="ECO:0000256" key="3">
    <source>
        <dbReference type="ARBA" id="ARBA00022679"/>
    </source>
</evidence>
<evidence type="ECO:0000259" key="7">
    <source>
        <dbReference type="PROSITE" id="PS50112"/>
    </source>
</evidence>
<dbReference type="InterPro" id="IPR003594">
    <property type="entry name" value="HATPase_dom"/>
</dbReference>
<dbReference type="Pfam" id="PF13188">
    <property type="entry name" value="PAS_8"/>
    <property type="match status" value="1"/>
</dbReference>
<dbReference type="SUPFAM" id="SSF55874">
    <property type="entry name" value="ATPase domain of HSP90 chaperone/DNA topoisomerase II/histidine kinase"/>
    <property type="match status" value="1"/>
</dbReference>
<evidence type="ECO:0000256" key="1">
    <source>
        <dbReference type="ARBA" id="ARBA00000085"/>
    </source>
</evidence>
<evidence type="ECO:0000256" key="2">
    <source>
        <dbReference type="ARBA" id="ARBA00012438"/>
    </source>
</evidence>
<dbReference type="SUPFAM" id="SSF55785">
    <property type="entry name" value="PYP-like sensor domain (PAS domain)"/>
    <property type="match status" value="1"/>
</dbReference>
<dbReference type="InterPro" id="IPR050482">
    <property type="entry name" value="Sensor_HK_TwoCompSys"/>
</dbReference>
<evidence type="ECO:0000256" key="5">
    <source>
        <dbReference type="ARBA" id="ARBA00023012"/>
    </source>
</evidence>
<dbReference type="PANTHER" id="PTHR24421">
    <property type="entry name" value="NITRATE/NITRITE SENSOR PROTEIN NARX-RELATED"/>
    <property type="match status" value="1"/>
</dbReference>
<dbReference type="KEGG" id="cmic:caldi_21810"/>
<dbReference type="InterPro" id="IPR035965">
    <property type="entry name" value="PAS-like_dom_sf"/>
</dbReference>
<dbReference type="Gene3D" id="1.20.5.1930">
    <property type="match status" value="1"/>
</dbReference>
<evidence type="ECO:0000259" key="6">
    <source>
        <dbReference type="PROSITE" id="PS50109"/>
    </source>
</evidence>
<gene>
    <name evidence="8" type="ORF">caldi_21810</name>
</gene>
<dbReference type="InterPro" id="IPR029016">
    <property type="entry name" value="GAF-like_dom_sf"/>
</dbReference>
<sequence>MAVLTAAEVARALFEHAADAIVLVDRSRRVRALNPAASHLLGWEPEAACHLPCQEVLGCLDGQGRAFEPHACPCMQAQQGVPVRYFEMTVRGGGGQRVPVSVSASAVQVEGEEMVSVILRDLSAQRKLASELDARRREAEFLYGLARDLASLPGADTGIRAALDRLRQFYGLDVAGLLELEDSGRYLYYRFLSGTEQDFSHERIPVAESLHGPVITAGEVRVIPDWEEDLSGWKGRAPLMTSERVKSAVYLPLKSRGQVLGSLVLGSRTRRTFGEAEVELLKAAADHLAVAFDNYRLYSRLKDQAVAEERRRLAAEIHDSLAQTIAIIGQRVRELRRMLVQGSREVGEYVEALERVVDQAHREVRQAIFDLKSPVGLGPDFIETLREYLEEFSLIHHIPVELVTAPDTGLVVPLQMEVQLFRIVQEALSNVRKHSQASRVVVQFARRGPGLLVIRVEDDGIGFDVGQRPRKGHYGLQIMQERAKSVGGLMTVRSQPGRGTVVEVEIPLAKE</sequence>
<dbReference type="NCBIfam" id="TIGR00229">
    <property type="entry name" value="sensory_box"/>
    <property type="match status" value="1"/>
</dbReference>
<dbReference type="InterPro" id="IPR005467">
    <property type="entry name" value="His_kinase_dom"/>
</dbReference>
<reference evidence="8" key="1">
    <citation type="submission" date="2022-03" db="EMBL/GenBank/DDBJ databases">
        <title>Complete genome sequence of Caldinitratiruptor microaerophilus.</title>
        <authorList>
            <person name="Mukaiyama R."/>
            <person name="Nishiyama T."/>
            <person name="Ueda K."/>
        </authorList>
    </citation>
    <scope>NUCLEOTIDE SEQUENCE</scope>
    <source>
        <strain evidence="8">JCM 16183</strain>
    </source>
</reference>
<dbReference type="SMART" id="SM00387">
    <property type="entry name" value="HATPase_c"/>
    <property type="match status" value="1"/>
</dbReference>
<dbReference type="EMBL" id="AP025628">
    <property type="protein sequence ID" value="BDG61091.1"/>
    <property type="molecule type" value="Genomic_DNA"/>
</dbReference>
<dbReference type="InterPro" id="IPR000014">
    <property type="entry name" value="PAS"/>
</dbReference>
<feature type="domain" description="PAS" evidence="7">
    <location>
        <begin position="6"/>
        <end position="46"/>
    </location>
</feature>
<organism evidence="8 9">
    <name type="scientific">Caldinitratiruptor microaerophilus</name>
    <dbReference type="NCBI Taxonomy" id="671077"/>
    <lineage>
        <taxon>Bacteria</taxon>
        <taxon>Bacillati</taxon>
        <taxon>Bacillota</taxon>
        <taxon>Clostridia</taxon>
        <taxon>Eubacteriales</taxon>
        <taxon>Symbiobacteriaceae</taxon>
        <taxon>Caldinitratiruptor</taxon>
    </lineage>
</organism>
<dbReference type="Gene3D" id="3.30.565.10">
    <property type="entry name" value="Histidine kinase-like ATPase, C-terminal domain"/>
    <property type="match status" value="1"/>
</dbReference>
<dbReference type="Gene3D" id="3.30.450.20">
    <property type="entry name" value="PAS domain"/>
    <property type="match status" value="1"/>
</dbReference>
<dbReference type="GO" id="GO:0000155">
    <property type="term" value="F:phosphorelay sensor kinase activity"/>
    <property type="evidence" value="ECO:0007669"/>
    <property type="project" value="InterPro"/>
</dbReference>
<dbReference type="GO" id="GO:0046983">
    <property type="term" value="F:protein dimerization activity"/>
    <property type="evidence" value="ECO:0007669"/>
    <property type="project" value="InterPro"/>
</dbReference>
<accession>A0AA35CP79</accession>
<keyword evidence="5" id="KW-0902">Two-component regulatory system</keyword>
<keyword evidence="9" id="KW-1185">Reference proteome</keyword>
<dbReference type="SUPFAM" id="SSF55781">
    <property type="entry name" value="GAF domain-like"/>
    <property type="match status" value="1"/>
</dbReference>
<dbReference type="AlphaFoldDB" id="A0AA35CP79"/>
<dbReference type="PROSITE" id="PS50112">
    <property type="entry name" value="PAS"/>
    <property type="match status" value="1"/>
</dbReference>
<evidence type="ECO:0000256" key="4">
    <source>
        <dbReference type="ARBA" id="ARBA00022777"/>
    </source>
</evidence>
<dbReference type="InterPro" id="IPR036890">
    <property type="entry name" value="HATPase_C_sf"/>
</dbReference>
<dbReference type="Pfam" id="PF13185">
    <property type="entry name" value="GAF_2"/>
    <property type="match status" value="1"/>
</dbReference>
<evidence type="ECO:0000313" key="9">
    <source>
        <dbReference type="Proteomes" id="UP001163687"/>
    </source>
</evidence>
<dbReference type="InterPro" id="IPR011712">
    <property type="entry name" value="Sig_transdc_His_kin_sub3_dim/P"/>
</dbReference>
<feature type="domain" description="Histidine kinase" evidence="6">
    <location>
        <begin position="417"/>
        <end position="510"/>
    </location>
</feature>